<reference evidence="1 2" key="1">
    <citation type="submission" date="2017-02" db="EMBL/GenBank/DDBJ databases">
        <authorList>
            <person name="Peterson S.W."/>
        </authorList>
    </citation>
    <scope>NUCLEOTIDE SEQUENCE [LARGE SCALE GENOMIC DNA]</scope>
    <source>
        <strain evidence="1 2">DSM 18108</strain>
    </source>
</reference>
<organism evidence="1 2">
    <name type="scientific">Chitinophaga ginsengisegetis</name>
    <dbReference type="NCBI Taxonomy" id="393003"/>
    <lineage>
        <taxon>Bacteria</taxon>
        <taxon>Pseudomonadati</taxon>
        <taxon>Bacteroidota</taxon>
        <taxon>Chitinophagia</taxon>
        <taxon>Chitinophagales</taxon>
        <taxon>Chitinophagaceae</taxon>
        <taxon>Chitinophaga</taxon>
    </lineage>
</organism>
<keyword evidence="2" id="KW-1185">Reference proteome</keyword>
<dbReference type="InterPro" id="IPR003795">
    <property type="entry name" value="DUF192"/>
</dbReference>
<dbReference type="STRING" id="393003.SAMN05660461_5578"/>
<dbReference type="EMBL" id="FUZZ01000005">
    <property type="protein sequence ID" value="SKD09689.1"/>
    <property type="molecule type" value="Genomic_DNA"/>
</dbReference>
<dbReference type="PANTHER" id="PTHR37953">
    <property type="entry name" value="UPF0127 PROTEIN MJ1496"/>
    <property type="match status" value="1"/>
</dbReference>
<dbReference type="Gene3D" id="2.60.120.1140">
    <property type="entry name" value="Protein of unknown function DUF192"/>
    <property type="match status" value="1"/>
</dbReference>
<protein>
    <recommendedName>
        <fullName evidence="3">DUF192 domain-containing protein</fullName>
    </recommendedName>
</protein>
<dbReference type="Pfam" id="PF02643">
    <property type="entry name" value="DUF192"/>
    <property type="match status" value="1"/>
</dbReference>
<dbReference type="AlphaFoldDB" id="A0A1T5PBR3"/>
<accession>A0A1T5PBR3</accession>
<evidence type="ECO:0000313" key="1">
    <source>
        <dbReference type="EMBL" id="SKD09689.1"/>
    </source>
</evidence>
<dbReference type="PANTHER" id="PTHR37953:SF1">
    <property type="entry name" value="UPF0127 PROTEIN MJ1496"/>
    <property type="match status" value="1"/>
</dbReference>
<name>A0A1T5PBR3_9BACT</name>
<dbReference type="InterPro" id="IPR038695">
    <property type="entry name" value="Saro_0823-like_sf"/>
</dbReference>
<dbReference type="Proteomes" id="UP000190166">
    <property type="component" value="Unassembled WGS sequence"/>
</dbReference>
<sequence length="176" mass="19601">MQLHLKCILIASLYIAGCHQNNSNTNSSAAAGTNTAATTETAGETSNGIAFKKQGALAFVSKSGADTLRKIDIQLAQTDEQRADGLMYRKSITDDQGMLFIFPDMEERAFWMKNTYISLDIIYIDDKLEIVSIQKYATPLSEESLPSFKKAKYVLEVNGGFCDKYHIKYGDKITYQ</sequence>
<evidence type="ECO:0000313" key="2">
    <source>
        <dbReference type="Proteomes" id="UP000190166"/>
    </source>
</evidence>
<evidence type="ECO:0008006" key="3">
    <source>
        <dbReference type="Google" id="ProtNLM"/>
    </source>
</evidence>
<dbReference type="RefSeq" id="WP_079472836.1">
    <property type="nucleotide sequence ID" value="NZ_FUZZ01000005.1"/>
</dbReference>
<gene>
    <name evidence="1" type="ORF">SAMN05660461_5578</name>
</gene>
<proteinExistence type="predicted"/>